<keyword evidence="4" id="KW-0472">Membrane</keyword>
<dbReference type="GO" id="GO:0016020">
    <property type="term" value="C:membrane"/>
    <property type="evidence" value="ECO:0007669"/>
    <property type="project" value="UniProtKB-SubCell"/>
</dbReference>
<accession>A0A9P1IQW7</accession>
<keyword evidence="3" id="KW-1133">Transmembrane helix</keyword>
<sequence>MGNSTENTLTSLPSCHNFNGLENAANLNYQKTVDLFIGAACDEETQTISRLALRWHKIYLSSALLSTKEKEETTIALKPHSLTGTAEVILAVCKSMGWKEIGFIHSEETKYNVHAIYDILSEHVDELKINVFLQTDGHTNTYTILHSTRVIFSFLTIKHLGTFIKTLKEKAERPLEYPIVHIDFNKTTPQSIYDTLDNLAYEETNPITVARLRKLHKHVSILYNIHDDQTRMEAFAKKA</sequence>
<evidence type="ECO:0000313" key="7">
    <source>
        <dbReference type="Proteomes" id="UP001152747"/>
    </source>
</evidence>
<dbReference type="OrthoDB" id="5862383at2759"/>
<evidence type="ECO:0000313" key="6">
    <source>
        <dbReference type="EMBL" id="CAI5449101.1"/>
    </source>
</evidence>
<evidence type="ECO:0000256" key="4">
    <source>
        <dbReference type="ARBA" id="ARBA00023136"/>
    </source>
</evidence>
<feature type="domain" description="Receptor ligand binding region" evidence="5">
    <location>
        <begin position="15"/>
        <end position="167"/>
    </location>
</feature>
<dbReference type="Proteomes" id="UP001152747">
    <property type="component" value="Unassembled WGS sequence"/>
</dbReference>
<dbReference type="EMBL" id="CANHGI010000004">
    <property type="protein sequence ID" value="CAI5449101.1"/>
    <property type="molecule type" value="Genomic_DNA"/>
</dbReference>
<dbReference type="SUPFAM" id="SSF53822">
    <property type="entry name" value="Periplasmic binding protein-like I"/>
    <property type="match status" value="1"/>
</dbReference>
<dbReference type="InterPro" id="IPR028082">
    <property type="entry name" value="Peripla_BP_I"/>
</dbReference>
<dbReference type="InterPro" id="IPR001828">
    <property type="entry name" value="ANF_lig-bd_rcpt"/>
</dbReference>
<comment type="caution">
    <text evidence="6">The sequence shown here is derived from an EMBL/GenBank/DDBJ whole genome shotgun (WGS) entry which is preliminary data.</text>
</comment>
<evidence type="ECO:0000256" key="2">
    <source>
        <dbReference type="ARBA" id="ARBA00022692"/>
    </source>
</evidence>
<protein>
    <recommendedName>
        <fullName evidence="5">Receptor ligand binding region domain-containing protein</fullName>
    </recommendedName>
</protein>
<comment type="subcellular location">
    <subcellularLocation>
        <location evidence="1">Membrane</location>
    </subcellularLocation>
</comment>
<evidence type="ECO:0000256" key="1">
    <source>
        <dbReference type="ARBA" id="ARBA00004370"/>
    </source>
</evidence>
<reference evidence="6" key="1">
    <citation type="submission" date="2022-11" db="EMBL/GenBank/DDBJ databases">
        <authorList>
            <person name="Kikuchi T."/>
        </authorList>
    </citation>
    <scope>NUCLEOTIDE SEQUENCE</scope>
    <source>
        <strain evidence="6">PS1010</strain>
    </source>
</reference>
<dbReference type="Gene3D" id="3.40.50.2300">
    <property type="match status" value="2"/>
</dbReference>
<gene>
    <name evidence="6" type="ORF">CAMP_LOCUS11738</name>
</gene>
<dbReference type="AlphaFoldDB" id="A0A9P1IQW7"/>
<organism evidence="6 7">
    <name type="scientific">Caenorhabditis angaria</name>
    <dbReference type="NCBI Taxonomy" id="860376"/>
    <lineage>
        <taxon>Eukaryota</taxon>
        <taxon>Metazoa</taxon>
        <taxon>Ecdysozoa</taxon>
        <taxon>Nematoda</taxon>
        <taxon>Chromadorea</taxon>
        <taxon>Rhabditida</taxon>
        <taxon>Rhabditina</taxon>
        <taxon>Rhabditomorpha</taxon>
        <taxon>Rhabditoidea</taxon>
        <taxon>Rhabditidae</taxon>
        <taxon>Peloderinae</taxon>
        <taxon>Caenorhabditis</taxon>
    </lineage>
</organism>
<evidence type="ECO:0000259" key="5">
    <source>
        <dbReference type="Pfam" id="PF01094"/>
    </source>
</evidence>
<dbReference type="Pfam" id="PF01094">
    <property type="entry name" value="ANF_receptor"/>
    <property type="match status" value="1"/>
</dbReference>
<evidence type="ECO:0000256" key="3">
    <source>
        <dbReference type="ARBA" id="ARBA00022989"/>
    </source>
</evidence>
<proteinExistence type="predicted"/>
<name>A0A9P1IQW7_9PELO</name>
<keyword evidence="7" id="KW-1185">Reference proteome</keyword>
<keyword evidence="2" id="KW-0812">Transmembrane</keyword>